<keyword evidence="4" id="KW-1185">Reference proteome</keyword>
<reference evidence="4" key="1">
    <citation type="journal article" date="2014" name="Genome Announc.">
        <title>Draft genome sequence of Weissella oryzae SG25T, isolated from fermented rice grains.</title>
        <authorList>
            <person name="Tanizawa Y."/>
            <person name="Fujisawa T."/>
            <person name="Mochizuki T."/>
            <person name="Kaminuma E."/>
            <person name="Suzuki Y."/>
            <person name="Nakamura Y."/>
            <person name="Tohno M."/>
        </authorList>
    </citation>
    <scope>NUCLEOTIDE SEQUENCE [LARGE SCALE GENOMIC DNA]</scope>
    <source>
        <strain evidence="4">DSM 25784 / JCM 18191 / LMG 30913 / SG25</strain>
    </source>
</reference>
<accession>A0A069CW87</accession>
<evidence type="ECO:0000259" key="2">
    <source>
        <dbReference type="Pfam" id="PF12850"/>
    </source>
</evidence>
<dbReference type="EMBL" id="DF820497">
    <property type="protein sequence ID" value="GAK31729.1"/>
    <property type="molecule type" value="Genomic_DNA"/>
</dbReference>
<dbReference type="OrthoDB" id="5380073at2"/>
<dbReference type="Gene3D" id="3.60.21.10">
    <property type="match status" value="1"/>
</dbReference>
<protein>
    <submittedName>
        <fullName evidence="3">Phosphoesterase or phosphohydrolase-likeprotein</fullName>
    </submittedName>
</protein>
<gene>
    <name evidence="3" type="ORF">WOSG25_140310</name>
</gene>
<name>A0A069CW87_WEIOS</name>
<dbReference type="Proteomes" id="UP000030643">
    <property type="component" value="Unassembled WGS sequence"/>
</dbReference>
<proteinExistence type="inferred from homology"/>
<organism evidence="3 4">
    <name type="scientific">Weissella oryzae (strain DSM 25784 / JCM 18191 / LMG 30913 / SG25)</name>
    <dbReference type="NCBI Taxonomy" id="1329250"/>
    <lineage>
        <taxon>Bacteria</taxon>
        <taxon>Bacillati</taxon>
        <taxon>Bacillota</taxon>
        <taxon>Bacilli</taxon>
        <taxon>Lactobacillales</taxon>
        <taxon>Lactobacillaceae</taxon>
        <taxon>Weissella</taxon>
    </lineage>
</organism>
<dbReference type="eggNOG" id="COG4186">
    <property type="taxonomic scope" value="Bacteria"/>
</dbReference>
<dbReference type="STRING" id="1329250.WOSG25_140310"/>
<keyword evidence="3" id="KW-0378">Hydrolase</keyword>
<dbReference type="Pfam" id="PF12850">
    <property type="entry name" value="Metallophos_2"/>
    <property type="match status" value="1"/>
</dbReference>
<evidence type="ECO:0000256" key="1">
    <source>
        <dbReference type="ARBA" id="ARBA00008950"/>
    </source>
</evidence>
<evidence type="ECO:0000313" key="3">
    <source>
        <dbReference type="EMBL" id="GAK31729.1"/>
    </source>
</evidence>
<dbReference type="GO" id="GO:0016787">
    <property type="term" value="F:hydrolase activity"/>
    <property type="evidence" value="ECO:0007669"/>
    <property type="project" value="UniProtKB-KW"/>
</dbReference>
<evidence type="ECO:0000313" key="4">
    <source>
        <dbReference type="Proteomes" id="UP000030643"/>
    </source>
</evidence>
<dbReference type="SUPFAM" id="SSF56300">
    <property type="entry name" value="Metallo-dependent phosphatases"/>
    <property type="match status" value="1"/>
</dbReference>
<dbReference type="InterPro" id="IPR024654">
    <property type="entry name" value="Calcineurin-like_PHP_lpxH"/>
</dbReference>
<comment type="similarity">
    <text evidence="1">Belongs to the metallophosphoesterase superfamily. YfcE family.</text>
</comment>
<dbReference type="RefSeq" id="WP_027699666.1">
    <property type="nucleotide sequence ID" value="NZ_DF820497.1"/>
</dbReference>
<dbReference type="InterPro" id="IPR029052">
    <property type="entry name" value="Metallo-depent_PP-like"/>
</dbReference>
<feature type="domain" description="Calcineurin-like phosphoesterase" evidence="2">
    <location>
        <begin position="29"/>
        <end position="156"/>
    </location>
</feature>
<sequence length="206" mass="23548">MEYFTADTHFYHEVLLQSKNFSPRPYDTIADLHAGIIAAWNARITDDDVVYHLGDVAFLNKIKPVTTGYQMVLEILQSLHGQIQLVKGNHDTRNFLKFLAKLNYKLPNGKDKFVFHDVGLILKANGHQFFLTHYPLIFGQTKNSINLHGHIHHSMVNIPENINVGVDSADLDYLFTNERPEWGSPLNLAELEAIIRAKHDDFAKRS</sequence>
<dbReference type="AlphaFoldDB" id="A0A069CW87"/>